<protein>
    <recommendedName>
        <fullName evidence="10">Vesicle transport v-SNARE N-terminal domain-containing protein</fullName>
    </recommendedName>
</protein>
<dbReference type="Proteomes" id="UP000031512">
    <property type="component" value="Chromosome 1"/>
</dbReference>
<reference evidence="11 12" key="1">
    <citation type="journal article" date="2012" name="BMC Genomics">
        <title>Comparative genomic analysis and phylogenetic position of Theileria equi.</title>
        <authorList>
            <person name="Kappmeyer L.S."/>
            <person name="Thiagarajan M."/>
            <person name="Herndon D.R."/>
            <person name="Ramsay J.D."/>
            <person name="Caler E."/>
            <person name="Djikeng A."/>
            <person name="Gillespie J.J."/>
            <person name="Lau A.O."/>
            <person name="Roalson E.H."/>
            <person name="Silva J.C."/>
            <person name="Silva M.G."/>
            <person name="Suarez C.E."/>
            <person name="Ueti M.W."/>
            <person name="Nene V.M."/>
            <person name="Mealey R.H."/>
            <person name="Knowles D.P."/>
            <person name="Brayton K.A."/>
        </authorList>
    </citation>
    <scope>NUCLEOTIDE SEQUENCE [LARGE SCALE GENOMIC DNA]</scope>
    <source>
        <strain evidence="11 12">WA</strain>
    </source>
</reference>
<organism evidence="11 12">
    <name type="scientific">Theileria equi strain WA</name>
    <dbReference type="NCBI Taxonomy" id="1537102"/>
    <lineage>
        <taxon>Eukaryota</taxon>
        <taxon>Sar</taxon>
        <taxon>Alveolata</taxon>
        <taxon>Apicomplexa</taxon>
        <taxon>Aconoidasida</taxon>
        <taxon>Piroplasmida</taxon>
        <taxon>Theileriidae</taxon>
        <taxon>Theileria</taxon>
    </lineage>
</organism>
<keyword evidence="3 9" id="KW-0812">Transmembrane</keyword>
<comment type="subcellular location">
    <subcellularLocation>
        <location evidence="1">Membrane</location>
        <topology evidence="1">Single-pass type IV membrane protein</topology>
    </subcellularLocation>
</comment>
<keyword evidence="5 9" id="KW-1133">Transmembrane helix</keyword>
<keyword evidence="4" id="KW-0653">Protein transport</keyword>
<dbReference type="KEGG" id="beq:BEWA_033890"/>
<accession>L0B074</accession>
<evidence type="ECO:0000256" key="2">
    <source>
        <dbReference type="ARBA" id="ARBA00022448"/>
    </source>
</evidence>
<dbReference type="STRING" id="1537102.L0B074"/>
<dbReference type="PANTHER" id="PTHR21230">
    <property type="entry name" value="VESICLE TRANSPORT V-SNARE PROTEIN VTI1-RELATED"/>
    <property type="match status" value="1"/>
</dbReference>
<dbReference type="GO" id="GO:0006886">
    <property type="term" value="P:intracellular protein transport"/>
    <property type="evidence" value="ECO:0007669"/>
    <property type="project" value="InterPro"/>
</dbReference>
<dbReference type="InterPro" id="IPR007705">
    <property type="entry name" value="Vesicle_trsprt_v-SNARE_N"/>
</dbReference>
<evidence type="ECO:0000256" key="9">
    <source>
        <dbReference type="SAM" id="Phobius"/>
    </source>
</evidence>
<evidence type="ECO:0000256" key="6">
    <source>
        <dbReference type="ARBA" id="ARBA00023054"/>
    </source>
</evidence>
<evidence type="ECO:0000256" key="8">
    <source>
        <dbReference type="SAM" id="Coils"/>
    </source>
</evidence>
<evidence type="ECO:0000256" key="5">
    <source>
        <dbReference type="ARBA" id="ARBA00022989"/>
    </source>
</evidence>
<feature type="domain" description="Vesicle transport v-SNARE N-terminal" evidence="10">
    <location>
        <begin position="1"/>
        <end position="83"/>
    </location>
</feature>
<dbReference type="GO" id="GO:0005794">
    <property type="term" value="C:Golgi apparatus"/>
    <property type="evidence" value="ECO:0007669"/>
    <property type="project" value="TreeGrafter"/>
</dbReference>
<dbReference type="GO" id="GO:0005484">
    <property type="term" value="F:SNAP receptor activity"/>
    <property type="evidence" value="ECO:0007669"/>
    <property type="project" value="TreeGrafter"/>
</dbReference>
<evidence type="ECO:0000259" key="10">
    <source>
        <dbReference type="Pfam" id="PF05008"/>
    </source>
</evidence>
<dbReference type="Pfam" id="PF05008">
    <property type="entry name" value="V-SNARE"/>
    <property type="match status" value="1"/>
</dbReference>
<sequence>MTDLFDEYDLQLQKILTDIKNHTQFCRNGLSTITHEGHLAELDSLVSSAEETVRQMELEARFSTNALIHSRIDKVKHARSLLKEALENSKQMRNQLQRGELLGGTVSLHNIPLLDIASFGETNQFNALSRDDDMLNQGLLYLQTSCATANETEQVGSHAAKNLHDQRNILYNIQNKIEDTKLSLVNADEYLAKLLKQGRLNKVVLYTVFGAIICSVIIIIIIRTIKLTFSILK</sequence>
<dbReference type="EMBL" id="CP001669">
    <property type="protein sequence ID" value="AFZ80534.1"/>
    <property type="molecule type" value="Genomic_DNA"/>
</dbReference>
<evidence type="ECO:0000256" key="4">
    <source>
        <dbReference type="ARBA" id="ARBA00022927"/>
    </source>
</evidence>
<evidence type="ECO:0000256" key="7">
    <source>
        <dbReference type="ARBA" id="ARBA00023136"/>
    </source>
</evidence>
<dbReference type="InterPro" id="IPR038407">
    <property type="entry name" value="v-SNARE_N_sf"/>
</dbReference>
<feature type="transmembrane region" description="Helical" evidence="9">
    <location>
        <begin position="203"/>
        <end position="225"/>
    </location>
</feature>
<name>L0B074_THEEQ</name>
<keyword evidence="2" id="KW-0813">Transport</keyword>
<dbReference type="GO" id="GO:0031902">
    <property type="term" value="C:late endosome membrane"/>
    <property type="evidence" value="ECO:0007669"/>
    <property type="project" value="TreeGrafter"/>
</dbReference>
<dbReference type="AlphaFoldDB" id="L0B074"/>
<gene>
    <name evidence="11" type="ORF">BEWA_033890</name>
</gene>
<dbReference type="eggNOG" id="ENOG502RWNK">
    <property type="taxonomic scope" value="Eukaryota"/>
</dbReference>
<dbReference type="RefSeq" id="XP_004830200.1">
    <property type="nucleotide sequence ID" value="XM_004830143.1"/>
</dbReference>
<evidence type="ECO:0000256" key="3">
    <source>
        <dbReference type="ARBA" id="ARBA00022692"/>
    </source>
</evidence>
<dbReference type="GO" id="GO:0000149">
    <property type="term" value="F:SNARE binding"/>
    <property type="evidence" value="ECO:0007669"/>
    <property type="project" value="TreeGrafter"/>
</dbReference>
<dbReference type="SUPFAM" id="SSF58038">
    <property type="entry name" value="SNARE fusion complex"/>
    <property type="match status" value="1"/>
</dbReference>
<keyword evidence="12" id="KW-1185">Reference proteome</keyword>
<feature type="coiled-coil region" evidence="8">
    <location>
        <begin position="39"/>
        <end position="102"/>
    </location>
</feature>
<proteinExistence type="predicted"/>
<dbReference type="VEuPathDB" id="PiroplasmaDB:BEWA_033890"/>
<keyword evidence="7 9" id="KW-0472">Membrane</keyword>
<keyword evidence="6 8" id="KW-0175">Coiled coil</keyword>
<dbReference type="GO" id="GO:0031201">
    <property type="term" value="C:SNARE complex"/>
    <property type="evidence" value="ECO:0007669"/>
    <property type="project" value="TreeGrafter"/>
</dbReference>
<dbReference type="GO" id="GO:0006906">
    <property type="term" value="P:vesicle fusion"/>
    <property type="evidence" value="ECO:0007669"/>
    <property type="project" value="TreeGrafter"/>
</dbReference>
<evidence type="ECO:0000313" key="11">
    <source>
        <dbReference type="EMBL" id="AFZ80534.1"/>
    </source>
</evidence>
<dbReference type="Gene3D" id="1.20.5.110">
    <property type="match status" value="1"/>
</dbReference>
<dbReference type="Gene3D" id="1.20.58.400">
    <property type="entry name" value="t-snare proteins"/>
    <property type="match status" value="1"/>
</dbReference>
<dbReference type="GeneID" id="15803540"/>
<evidence type="ECO:0000256" key="1">
    <source>
        <dbReference type="ARBA" id="ARBA00004211"/>
    </source>
</evidence>
<dbReference type="OrthoDB" id="359930at2759"/>
<evidence type="ECO:0000313" key="12">
    <source>
        <dbReference type="Proteomes" id="UP000031512"/>
    </source>
</evidence>
<dbReference type="GO" id="GO:0012507">
    <property type="term" value="C:ER to Golgi transport vesicle membrane"/>
    <property type="evidence" value="ECO:0007669"/>
    <property type="project" value="TreeGrafter"/>
</dbReference>
<dbReference type="GO" id="GO:0005789">
    <property type="term" value="C:endoplasmic reticulum membrane"/>
    <property type="evidence" value="ECO:0007669"/>
    <property type="project" value="TreeGrafter"/>
</dbReference>